<dbReference type="InterPro" id="IPR001030">
    <property type="entry name" value="Acoase/IPM_deHydtase_lsu_aba"/>
</dbReference>
<evidence type="ECO:0000259" key="8">
    <source>
        <dbReference type="Pfam" id="PF00330"/>
    </source>
</evidence>
<evidence type="ECO:0000313" key="9">
    <source>
        <dbReference type="EMBL" id="GAA4340868.1"/>
    </source>
</evidence>
<keyword evidence="4" id="KW-0479">Metal-binding</keyword>
<dbReference type="Gene3D" id="3.30.499.10">
    <property type="entry name" value="Aconitase, domain 3"/>
    <property type="match status" value="2"/>
</dbReference>
<comment type="caution">
    <text evidence="9">The sequence shown here is derived from an EMBL/GenBank/DDBJ whole genome shotgun (WGS) entry which is preliminary data.</text>
</comment>
<dbReference type="EMBL" id="BAABFO010000027">
    <property type="protein sequence ID" value="GAA4340868.1"/>
    <property type="molecule type" value="Genomic_DNA"/>
</dbReference>
<gene>
    <name evidence="9" type="ORF">GCM10023144_40970</name>
</gene>
<evidence type="ECO:0000256" key="2">
    <source>
        <dbReference type="ARBA" id="ARBA00011271"/>
    </source>
</evidence>
<name>A0ABP8HL58_9BURK</name>
<evidence type="ECO:0000313" key="10">
    <source>
        <dbReference type="Proteomes" id="UP001501671"/>
    </source>
</evidence>
<keyword evidence="7" id="KW-0456">Lyase</keyword>
<evidence type="ECO:0000256" key="3">
    <source>
        <dbReference type="ARBA" id="ARBA00022485"/>
    </source>
</evidence>
<feature type="domain" description="Aconitase/3-isopropylmalate dehydratase large subunit alpha/beta/alpha" evidence="8">
    <location>
        <begin position="77"/>
        <end position="270"/>
    </location>
</feature>
<evidence type="ECO:0000256" key="6">
    <source>
        <dbReference type="ARBA" id="ARBA00023014"/>
    </source>
</evidence>
<keyword evidence="6" id="KW-0411">Iron-sulfur</keyword>
<dbReference type="NCBIfam" id="NF001614">
    <property type="entry name" value="PRK00402.1"/>
    <property type="match status" value="1"/>
</dbReference>
<dbReference type="Proteomes" id="UP001501671">
    <property type="component" value="Unassembled WGS sequence"/>
</dbReference>
<comment type="subunit">
    <text evidence="2">Heterodimer of LeuC and LeuD.</text>
</comment>
<dbReference type="InterPro" id="IPR050067">
    <property type="entry name" value="IPM_dehydratase_rel_enz"/>
</dbReference>
<keyword evidence="5" id="KW-0408">Iron</keyword>
<keyword evidence="3" id="KW-0004">4Fe-4S</keyword>
<proteinExistence type="predicted"/>
<dbReference type="PROSITE" id="PS01244">
    <property type="entry name" value="ACONITASE_2"/>
    <property type="match status" value="1"/>
</dbReference>
<evidence type="ECO:0000256" key="7">
    <source>
        <dbReference type="ARBA" id="ARBA00023239"/>
    </source>
</evidence>
<dbReference type="NCBIfam" id="TIGR01343">
    <property type="entry name" value="hacA_fam"/>
    <property type="match status" value="1"/>
</dbReference>
<dbReference type="PANTHER" id="PTHR43822:SF2">
    <property type="entry name" value="HOMOACONITASE, MITOCHONDRIAL"/>
    <property type="match status" value="1"/>
</dbReference>
<reference evidence="10" key="1">
    <citation type="journal article" date="2019" name="Int. J. Syst. Evol. Microbiol.">
        <title>The Global Catalogue of Microorganisms (GCM) 10K type strain sequencing project: providing services to taxonomists for standard genome sequencing and annotation.</title>
        <authorList>
            <consortium name="The Broad Institute Genomics Platform"/>
            <consortium name="The Broad Institute Genome Sequencing Center for Infectious Disease"/>
            <person name="Wu L."/>
            <person name="Ma J."/>
        </authorList>
    </citation>
    <scope>NUCLEOTIDE SEQUENCE [LARGE SCALE GENOMIC DNA]</scope>
    <source>
        <strain evidence="10">JCM 17666</strain>
    </source>
</reference>
<dbReference type="Pfam" id="PF00330">
    <property type="entry name" value="Aconitase"/>
    <property type="match status" value="2"/>
</dbReference>
<evidence type="ECO:0000256" key="4">
    <source>
        <dbReference type="ARBA" id="ARBA00022723"/>
    </source>
</evidence>
<dbReference type="InterPro" id="IPR015931">
    <property type="entry name" value="Acnase/IPM_dHydase_lsu_aba_1/3"/>
</dbReference>
<accession>A0ABP8HL58</accession>
<organism evidence="9 10">
    <name type="scientific">Pigmentiphaga soli</name>
    <dbReference type="NCBI Taxonomy" id="1007095"/>
    <lineage>
        <taxon>Bacteria</taxon>
        <taxon>Pseudomonadati</taxon>
        <taxon>Pseudomonadota</taxon>
        <taxon>Betaproteobacteria</taxon>
        <taxon>Burkholderiales</taxon>
        <taxon>Alcaligenaceae</taxon>
        <taxon>Pigmentiphaga</taxon>
    </lineage>
</organism>
<sequence length="416" mass="43647">MNIVEKILARASGEPLVRPDDLVVGEVGTAVMIDGMFSPAMWREILKVADPSKIVIVFDHLVPAVDAASAASHAVGRAFARRFGIRRFHDVGREQGISHVIATDYAYALPGTILVNGDSHACGGGAFNCAARGVGYPDMYLAITKGEAWFRVGETIRYELVGTLPPGVSAKDVFLHIAGTYGGHVNQNIEFGGPGMAGLGLNARRTLAVMGAELSAQFTIFEPDELLIDYVKRRSTQPFHPTWPDADAGYREVRTIDLSAMRSLVALPDAVVNSSVPVGEAEGVAIDQAFIGSCANGSLDDIEVAARIVAGRRVPPGVRLIVTPGSQEIYRAAAGAGHLQTLAEAGAVVTSATCGACIGGHMGVLGPEETCITASTRNFKGRMGHPSARIYMASPATVAASALAGRIADPAPYFQP</sequence>
<feature type="domain" description="Aconitase/3-isopropylmalate dehydratase large subunit alpha/beta/alpha" evidence="8">
    <location>
        <begin position="281"/>
        <end position="405"/>
    </location>
</feature>
<keyword evidence="10" id="KW-1185">Reference proteome</keyword>
<evidence type="ECO:0000256" key="1">
    <source>
        <dbReference type="ARBA" id="ARBA00001966"/>
    </source>
</evidence>
<protein>
    <submittedName>
        <fullName evidence="9">Aconitase/3-isopropylmalate dehydratase large subunit family protein</fullName>
    </submittedName>
</protein>
<comment type="cofactor">
    <cofactor evidence="1">
        <name>[4Fe-4S] cluster</name>
        <dbReference type="ChEBI" id="CHEBI:49883"/>
    </cofactor>
</comment>
<dbReference type="InterPro" id="IPR018136">
    <property type="entry name" value="Aconitase_4Fe-4S_BS"/>
</dbReference>
<dbReference type="PANTHER" id="PTHR43822">
    <property type="entry name" value="HOMOACONITASE, MITOCHONDRIAL-RELATED"/>
    <property type="match status" value="1"/>
</dbReference>
<dbReference type="InterPro" id="IPR036008">
    <property type="entry name" value="Aconitase_4Fe-4S_dom"/>
</dbReference>
<dbReference type="PRINTS" id="PR00415">
    <property type="entry name" value="ACONITASE"/>
</dbReference>
<dbReference type="RefSeq" id="WP_345251768.1">
    <property type="nucleotide sequence ID" value="NZ_BAABFO010000027.1"/>
</dbReference>
<dbReference type="InterPro" id="IPR006251">
    <property type="entry name" value="Homoacnase/IPMdehydase_lsu"/>
</dbReference>
<dbReference type="SUPFAM" id="SSF53732">
    <property type="entry name" value="Aconitase iron-sulfur domain"/>
    <property type="match status" value="1"/>
</dbReference>
<evidence type="ECO:0000256" key="5">
    <source>
        <dbReference type="ARBA" id="ARBA00023004"/>
    </source>
</evidence>